<dbReference type="SMART" id="SM00471">
    <property type="entry name" value="HDc"/>
    <property type="match status" value="1"/>
</dbReference>
<feature type="domain" description="HD" evidence="5">
    <location>
        <begin position="13"/>
        <end position="119"/>
    </location>
</feature>
<dbReference type="GO" id="GO:0046872">
    <property type="term" value="F:metal ion binding"/>
    <property type="evidence" value="ECO:0007669"/>
    <property type="project" value="UniProtKB-KW"/>
</dbReference>
<dbReference type="GO" id="GO:0051607">
    <property type="term" value="P:defense response to virus"/>
    <property type="evidence" value="ECO:0007669"/>
    <property type="project" value="UniProtKB-KW"/>
</dbReference>
<dbReference type="CDD" id="cd09641">
    <property type="entry name" value="Cas3''_I"/>
    <property type="match status" value="1"/>
</dbReference>
<accession>A0A3R9PEX2</accession>
<dbReference type="Proteomes" id="UP000277582">
    <property type="component" value="Unassembled WGS sequence"/>
</dbReference>
<protein>
    <submittedName>
        <fullName evidence="6">CRISPR-associated endonuclease Cas3</fullName>
    </submittedName>
</protein>
<dbReference type="PROSITE" id="PS51831">
    <property type="entry name" value="HD"/>
    <property type="match status" value="1"/>
</dbReference>
<organism evidence="6 7">
    <name type="scientific">Candidatus Methanodesulfokora washburnensis</name>
    <dbReference type="NCBI Taxonomy" id="2478471"/>
    <lineage>
        <taxon>Archaea</taxon>
        <taxon>Thermoproteota</taxon>
        <taxon>Candidatus Korarchaeia</taxon>
        <taxon>Candidatus Korarchaeia incertae sedis</taxon>
        <taxon>Candidatus Methanodesulfokora</taxon>
    </lineage>
</organism>
<evidence type="ECO:0000259" key="4">
    <source>
        <dbReference type="PROSITE" id="PS51643"/>
    </source>
</evidence>
<dbReference type="SUPFAM" id="SSF109604">
    <property type="entry name" value="HD-domain/PDEase-like"/>
    <property type="match status" value="1"/>
</dbReference>
<dbReference type="RefSeq" id="WP_125672471.1">
    <property type="nucleotide sequence ID" value="NZ_RCOS01000147.1"/>
</dbReference>
<dbReference type="InterPro" id="IPR038257">
    <property type="entry name" value="CRISPR-assoc_Cas3_HD_sf"/>
</dbReference>
<keyword evidence="2" id="KW-0378">Hydrolase</keyword>
<evidence type="ECO:0000313" key="7">
    <source>
        <dbReference type="Proteomes" id="UP000277582"/>
    </source>
</evidence>
<evidence type="ECO:0000256" key="3">
    <source>
        <dbReference type="ARBA" id="ARBA00023118"/>
    </source>
</evidence>
<reference evidence="6 7" key="1">
    <citation type="submission" date="2018-10" db="EMBL/GenBank/DDBJ databases">
        <title>Co-occurring genomic capacity for anaerobic methane metabolism and dissimilatory sulfite reduction discovered in the Korarchaeota.</title>
        <authorList>
            <person name="Mckay L.J."/>
            <person name="Dlakic M."/>
            <person name="Fields M.W."/>
            <person name="Delmont T.O."/>
            <person name="Eren A.M."/>
            <person name="Jay Z.J."/>
            <person name="Klingelsmith K.B."/>
            <person name="Rusch D.B."/>
            <person name="Inskeep W.P."/>
        </authorList>
    </citation>
    <scope>NUCLEOTIDE SEQUENCE [LARGE SCALE GENOMIC DNA]</scope>
    <source>
        <strain evidence="6 7">MDKW</strain>
    </source>
</reference>
<keyword evidence="1" id="KW-0479">Metal-binding</keyword>
<keyword evidence="7" id="KW-1185">Reference proteome</keyword>
<dbReference type="GO" id="GO:0016787">
    <property type="term" value="F:hydrolase activity"/>
    <property type="evidence" value="ECO:0007669"/>
    <property type="project" value="UniProtKB-KW"/>
</dbReference>
<dbReference type="InterPro" id="IPR006674">
    <property type="entry name" value="HD_domain"/>
</dbReference>
<sequence length="225" mass="25311">MMNKLLAWCNEPLRDHLLGVAENSRKLASALKLNMEKQAFLAGLLHDIGKADDGAQNRLKGCIGAGGHEIVSYIVAYNLLKELISPEDRYIILIAILRHHQAMARLSERLEQAKQWFSGHVPAQELESIINEGFAQLGYKLPAGQLLWPKKGYLEVMIHEVQKDIHSFIEDSDILLRASLRARMLSAIVMASDTYVAMIRGGETGLYGEEIKYLFKIYTQLLGDH</sequence>
<evidence type="ECO:0000256" key="1">
    <source>
        <dbReference type="ARBA" id="ARBA00022723"/>
    </source>
</evidence>
<dbReference type="PROSITE" id="PS51643">
    <property type="entry name" value="HD_CAS3"/>
    <property type="match status" value="1"/>
</dbReference>
<name>A0A3R9PEX2_9CREN</name>
<keyword evidence="3" id="KW-0051">Antiviral defense</keyword>
<proteinExistence type="predicted"/>
<dbReference type="InterPro" id="IPR006483">
    <property type="entry name" value="CRISPR-assoc_Cas3_HD"/>
</dbReference>
<evidence type="ECO:0000313" key="6">
    <source>
        <dbReference type="EMBL" id="RSN72536.1"/>
    </source>
</evidence>
<dbReference type="AlphaFoldDB" id="A0A3R9PEX2"/>
<keyword evidence="6" id="KW-0540">Nuclease</keyword>
<feature type="domain" description="HD Cas3-type" evidence="4">
    <location>
        <begin position="6"/>
        <end position="196"/>
    </location>
</feature>
<dbReference type="Gene3D" id="1.10.3210.30">
    <property type="match status" value="1"/>
</dbReference>
<dbReference type="NCBIfam" id="TIGR01596">
    <property type="entry name" value="cas3_HD"/>
    <property type="match status" value="1"/>
</dbReference>
<evidence type="ECO:0000256" key="2">
    <source>
        <dbReference type="ARBA" id="ARBA00022801"/>
    </source>
</evidence>
<comment type="caution">
    <text evidence="6">The sequence shown here is derived from an EMBL/GenBank/DDBJ whole genome shotgun (WGS) entry which is preliminary data.</text>
</comment>
<dbReference type="Pfam" id="PF01966">
    <property type="entry name" value="HD"/>
    <property type="match status" value="1"/>
</dbReference>
<dbReference type="EMBL" id="RCOS01000147">
    <property type="protein sequence ID" value="RSN72536.1"/>
    <property type="molecule type" value="Genomic_DNA"/>
</dbReference>
<dbReference type="GO" id="GO:0004519">
    <property type="term" value="F:endonuclease activity"/>
    <property type="evidence" value="ECO:0007669"/>
    <property type="project" value="UniProtKB-KW"/>
</dbReference>
<keyword evidence="6" id="KW-0255">Endonuclease</keyword>
<evidence type="ECO:0000259" key="5">
    <source>
        <dbReference type="PROSITE" id="PS51831"/>
    </source>
</evidence>
<dbReference type="InterPro" id="IPR003607">
    <property type="entry name" value="HD/PDEase_dom"/>
</dbReference>
<gene>
    <name evidence="6" type="ORF">D6D85_13470</name>
</gene>